<feature type="transmembrane region" description="Helical" evidence="1">
    <location>
        <begin position="74"/>
        <end position="95"/>
    </location>
</feature>
<sequence length="128" mass="14895">MLSLVFGTTTVLISGFFILFIVTPEHQKTSQFSLFIHAMSIWLFLVFSFLKKVWDDDFYAEERSQMSEAKHRMFYAWGVVGLILCAILEQVSIWWMNFCFEASINVRIGFSMVDYPSVLILKHFGDVS</sequence>
<feature type="transmembrane region" description="Helical" evidence="1">
    <location>
        <begin position="34"/>
        <end position="54"/>
    </location>
</feature>
<comment type="caution">
    <text evidence="2">The sequence shown here is derived from an EMBL/GenBank/DDBJ whole genome shotgun (WGS) entry which is preliminary data.</text>
</comment>
<gene>
    <name evidence="2" type="ORF">GCK72_011194</name>
</gene>
<dbReference type="GeneID" id="9800552"/>
<keyword evidence="1" id="KW-0472">Membrane</keyword>
<dbReference type="Proteomes" id="UP000483820">
    <property type="component" value="Chromosome III"/>
</dbReference>
<evidence type="ECO:0000256" key="1">
    <source>
        <dbReference type="SAM" id="Phobius"/>
    </source>
</evidence>
<dbReference type="CTD" id="9800552"/>
<protein>
    <submittedName>
        <fullName evidence="2">Uncharacterized protein</fullName>
    </submittedName>
</protein>
<name>A0A6A5H4Y7_CAERE</name>
<evidence type="ECO:0000313" key="3">
    <source>
        <dbReference type="Proteomes" id="UP000483820"/>
    </source>
</evidence>
<keyword evidence="1" id="KW-0812">Transmembrane</keyword>
<dbReference type="EMBL" id="WUAV01000003">
    <property type="protein sequence ID" value="KAF1762930.1"/>
    <property type="molecule type" value="Genomic_DNA"/>
</dbReference>
<dbReference type="KEGG" id="crq:GCK72_011194"/>
<dbReference type="AlphaFoldDB" id="A0A6A5H4Y7"/>
<proteinExistence type="predicted"/>
<keyword evidence="1" id="KW-1133">Transmembrane helix</keyword>
<evidence type="ECO:0000313" key="2">
    <source>
        <dbReference type="EMBL" id="KAF1762930.1"/>
    </source>
</evidence>
<accession>A0A6A5H4Y7</accession>
<organism evidence="2 3">
    <name type="scientific">Caenorhabditis remanei</name>
    <name type="common">Caenorhabditis vulgaris</name>
    <dbReference type="NCBI Taxonomy" id="31234"/>
    <lineage>
        <taxon>Eukaryota</taxon>
        <taxon>Metazoa</taxon>
        <taxon>Ecdysozoa</taxon>
        <taxon>Nematoda</taxon>
        <taxon>Chromadorea</taxon>
        <taxon>Rhabditida</taxon>
        <taxon>Rhabditina</taxon>
        <taxon>Rhabditomorpha</taxon>
        <taxon>Rhabditoidea</taxon>
        <taxon>Rhabditidae</taxon>
        <taxon>Peloderinae</taxon>
        <taxon>Caenorhabditis</taxon>
    </lineage>
</organism>
<reference evidence="2 3" key="1">
    <citation type="submission" date="2019-12" db="EMBL/GenBank/DDBJ databases">
        <title>Chromosome-level assembly of the Caenorhabditis remanei genome.</title>
        <authorList>
            <person name="Teterina A.A."/>
            <person name="Willis J.H."/>
            <person name="Phillips P.C."/>
        </authorList>
    </citation>
    <scope>NUCLEOTIDE SEQUENCE [LARGE SCALE GENOMIC DNA]</scope>
    <source>
        <strain evidence="2 3">PX506</strain>
        <tissue evidence="2">Whole organism</tissue>
    </source>
</reference>
<feature type="transmembrane region" description="Helical" evidence="1">
    <location>
        <begin position="6"/>
        <end position="22"/>
    </location>
</feature>
<dbReference type="RefSeq" id="XP_003092738.2">
    <property type="nucleotide sequence ID" value="XM_003092690.2"/>
</dbReference>